<evidence type="ECO:0000256" key="1">
    <source>
        <dbReference type="ARBA" id="ARBA00004123"/>
    </source>
</evidence>
<feature type="region of interest" description="Disordered" evidence="7">
    <location>
        <begin position="1098"/>
        <end position="1141"/>
    </location>
</feature>
<feature type="region of interest" description="Disordered" evidence="7">
    <location>
        <begin position="565"/>
        <end position="584"/>
    </location>
</feature>
<feature type="compositionally biased region" description="Basic residues" evidence="7">
    <location>
        <begin position="913"/>
        <end position="925"/>
    </location>
</feature>
<feature type="compositionally biased region" description="Low complexity" evidence="7">
    <location>
        <begin position="1049"/>
        <end position="1068"/>
    </location>
</feature>
<feature type="compositionally biased region" description="Low complexity" evidence="7">
    <location>
        <begin position="903"/>
        <end position="912"/>
    </location>
</feature>
<gene>
    <name evidence="9" type="ORF">QBC37DRAFT_307572</name>
</gene>
<sequence>MKLPVRLPVLPSQSYSAGGDVELDGRNGHGAAGSREPLRESTGNAQHNPIQAQSVYPIPGLPEKLSGPVSTPSYFAQTIDFFHGGAQYARSFLHQAQAQLQIQSGRRGLGRNPFWVSPEFQAYRKRQNERDDKAGQKWPDLLEEAFLDAFLLMPQIGKSKYSIGGKPYGRNMLIGKYIDLYYAASLPPGAILDPSMSRGRKQVSSHIQVLKNFLKYHPWFHIFFPNYETKRTKDKDRENQAKESFKNHPVLIALTEQRLPDEIPNYEYFKQILAMKNAIAIKPKRCWIFVSHRDVSVQEDGSGVLATSGDRLPSGEYPHLKLNLEREKWAKEEQQQIFKGSLLHEFTKDLSQFEASSVREISDEWEETCPELHEQLEDITATNPRCDIFHMHSTLELKGGRQFPGHSDLNSWVEIVVEQPQLLNHRWKVETTLMRPPELGYSGEKSAPETVYRTSAKMGIQYQHRPGCDGHRGSGGDTCDARCRRDCVIVPFPADVFAVTLTNCAEYPAHPPTEVIKRGKKTVTVVKTEVGDRDRDSKTSGGDQPTQMDLVPRIAMMQELWSCPPDEGSSLYGDDPQGREDKKGVRWERRGLLLWTFQTLHSTDYPSSKDEAPELKTAPNGKTQWRFLQILDTSSQYHLQRVLVKGDGAARFRDGPGNRASSFNSSGKLDSCPPSPMTSTYQQQPRSASTTESFSAAGWDVHGGNMHSLSSSATQVRNAHAHAQAAYNTQLMLQTQAAGMLGGFGGTTGSGLATPPPSASLASSFATSFENVGNDGADQLTNYMAAHGTSASDMAAVHSQQALADLAAVTDPFLANSAGSSFDTGAFDEAGAHDDVSGWASSGGTVPGANGWSTGYSTTANGNQHHPAGAAVMHWAHGSPSAATAGSNETLRHYSQQEHISTQPPQLHLQTQGHHHSHNHQHPHHWLTSTTADSEETGFWTPATSNDDALTSGIDGREQLIWPLSAPRIPNSTNHHDQAHTHRDDWVHVDHSSAGTVGSADEVIVREEEDEDEEAALSAASELSEGWEEIVAAAAAAAASESQHHHQESQSQPQSQYNHSQSTIATDTQDQDDDDDFAASFPLSPLAAAAGHLQHMSNSFLESRGQKRSRSDDIRDDEYEYDLERMERRHIQRPRRGDETC</sequence>
<dbReference type="InterPro" id="IPR038096">
    <property type="entry name" value="TEA/ATTS_sf"/>
</dbReference>
<reference evidence="9" key="1">
    <citation type="journal article" date="2023" name="Mol. Phylogenet. Evol.">
        <title>Genome-scale phylogeny and comparative genomics of the fungal order Sordariales.</title>
        <authorList>
            <person name="Hensen N."/>
            <person name="Bonometti L."/>
            <person name="Westerberg I."/>
            <person name="Brannstrom I.O."/>
            <person name="Guillou S."/>
            <person name="Cros-Aarteil S."/>
            <person name="Calhoun S."/>
            <person name="Haridas S."/>
            <person name="Kuo A."/>
            <person name="Mondo S."/>
            <person name="Pangilinan J."/>
            <person name="Riley R."/>
            <person name="LaButti K."/>
            <person name="Andreopoulos B."/>
            <person name="Lipzen A."/>
            <person name="Chen C."/>
            <person name="Yan M."/>
            <person name="Daum C."/>
            <person name="Ng V."/>
            <person name="Clum A."/>
            <person name="Steindorff A."/>
            <person name="Ohm R.A."/>
            <person name="Martin F."/>
            <person name="Silar P."/>
            <person name="Natvig D.O."/>
            <person name="Lalanne C."/>
            <person name="Gautier V."/>
            <person name="Ament-Velasquez S.L."/>
            <person name="Kruys A."/>
            <person name="Hutchinson M.I."/>
            <person name="Powell A.J."/>
            <person name="Barry K."/>
            <person name="Miller A.N."/>
            <person name="Grigoriev I.V."/>
            <person name="Debuchy R."/>
            <person name="Gladieux P."/>
            <person name="Hiltunen Thoren M."/>
            <person name="Johannesson H."/>
        </authorList>
    </citation>
    <scope>NUCLEOTIDE SEQUENCE</scope>
    <source>
        <strain evidence="9">PSN293</strain>
    </source>
</reference>
<feature type="region of interest" description="Disordered" evidence="7">
    <location>
        <begin position="895"/>
        <end position="951"/>
    </location>
</feature>
<evidence type="ECO:0000256" key="7">
    <source>
        <dbReference type="SAM" id="MobiDB-lite"/>
    </source>
</evidence>
<name>A0AAN6YGG5_9PEZI</name>
<evidence type="ECO:0000256" key="2">
    <source>
        <dbReference type="ARBA" id="ARBA00008421"/>
    </source>
</evidence>
<dbReference type="Pfam" id="PF01285">
    <property type="entry name" value="TEA"/>
    <property type="match status" value="1"/>
</dbReference>
<keyword evidence="10" id="KW-1185">Reference proteome</keyword>
<dbReference type="GO" id="GO:0000981">
    <property type="term" value="F:DNA-binding transcription factor activity, RNA polymerase II-specific"/>
    <property type="evidence" value="ECO:0007669"/>
    <property type="project" value="TreeGrafter"/>
</dbReference>
<feature type="compositionally biased region" description="Polar residues" evidence="7">
    <location>
        <begin position="677"/>
        <end position="693"/>
    </location>
</feature>
<feature type="DNA-binding region" description="TEA" evidence="6">
    <location>
        <begin position="131"/>
        <end position="217"/>
    </location>
</feature>
<evidence type="ECO:0000313" key="10">
    <source>
        <dbReference type="Proteomes" id="UP001301769"/>
    </source>
</evidence>
<proteinExistence type="inferred from homology"/>
<feature type="region of interest" description="Disordered" evidence="7">
    <location>
        <begin position="649"/>
        <end position="693"/>
    </location>
</feature>
<evidence type="ECO:0000259" key="8">
    <source>
        <dbReference type="PROSITE" id="PS51088"/>
    </source>
</evidence>
<comment type="subcellular location">
    <subcellularLocation>
        <location evidence="1">Nucleus</location>
    </subcellularLocation>
</comment>
<protein>
    <submittedName>
        <fullName evidence="9">Regulatory protein abaA</fullName>
    </submittedName>
</protein>
<dbReference type="Gene3D" id="6.10.20.40">
    <property type="entry name" value="TEA/ATTS domain"/>
    <property type="match status" value="1"/>
</dbReference>
<feature type="compositionally biased region" description="Basic and acidic residues" evidence="7">
    <location>
        <begin position="1122"/>
        <end position="1141"/>
    </location>
</feature>
<dbReference type="PANTHER" id="PTHR11834:SF0">
    <property type="entry name" value="PROTEIN SCALLOPED"/>
    <property type="match status" value="1"/>
</dbReference>
<feature type="compositionally biased region" description="Polar residues" evidence="7">
    <location>
        <begin position="659"/>
        <end position="668"/>
    </location>
</feature>
<dbReference type="GO" id="GO:0005634">
    <property type="term" value="C:nucleus"/>
    <property type="evidence" value="ECO:0007669"/>
    <property type="project" value="UniProtKB-SubCell"/>
</dbReference>
<dbReference type="Proteomes" id="UP001301769">
    <property type="component" value="Unassembled WGS sequence"/>
</dbReference>
<keyword evidence="4" id="KW-0804">Transcription</keyword>
<dbReference type="InterPro" id="IPR050937">
    <property type="entry name" value="TEC1_TEAD_TF"/>
</dbReference>
<dbReference type="GO" id="GO:0005667">
    <property type="term" value="C:transcription regulator complex"/>
    <property type="evidence" value="ECO:0007669"/>
    <property type="project" value="TreeGrafter"/>
</dbReference>
<evidence type="ECO:0000256" key="3">
    <source>
        <dbReference type="ARBA" id="ARBA00023015"/>
    </source>
</evidence>
<feature type="domain" description="TEA" evidence="8">
    <location>
        <begin position="131"/>
        <end position="217"/>
    </location>
</feature>
<dbReference type="InterPro" id="IPR000818">
    <property type="entry name" value="TEA/ATTS_dom"/>
</dbReference>
<dbReference type="EMBL" id="MU858058">
    <property type="protein sequence ID" value="KAK4217606.1"/>
    <property type="molecule type" value="Genomic_DNA"/>
</dbReference>
<feature type="compositionally biased region" description="Basic and acidic residues" evidence="7">
    <location>
        <begin position="529"/>
        <end position="538"/>
    </location>
</feature>
<feature type="region of interest" description="Disordered" evidence="7">
    <location>
        <begin position="1034"/>
        <end position="1083"/>
    </location>
</feature>
<evidence type="ECO:0000256" key="6">
    <source>
        <dbReference type="PROSITE-ProRule" id="PRU00505"/>
    </source>
</evidence>
<feature type="region of interest" description="Disordered" evidence="7">
    <location>
        <begin position="14"/>
        <end position="49"/>
    </location>
</feature>
<organism evidence="9 10">
    <name type="scientific">Rhypophila decipiens</name>
    <dbReference type="NCBI Taxonomy" id="261697"/>
    <lineage>
        <taxon>Eukaryota</taxon>
        <taxon>Fungi</taxon>
        <taxon>Dikarya</taxon>
        <taxon>Ascomycota</taxon>
        <taxon>Pezizomycotina</taxon>
        <taxon>Sordariomycetes</taxon>
        <taxon>Sordariomycetidae</taxon>
        <taxon>Sordariales</taxon>
        <taxon>Naviculisporaceae</taxon>
        <taxon>Rhypophila</taxon>
    </lineage>
</organism>
<feature type="region of interest" description="Disordered" evidence="7">
    <location>
        <begin position="528"/>
        <end position="547"/>
    </location>
</feature>
<comment type="caution">
    <text evidence="9">The sequence shown here is derived from an EMBL/GenBank/DDBJ whole genome shotgun (WGS) entry which is preliminary data.</text>
</comment>
<comment type="similarity">
    <text evidence="2">Belongs to the TEC1 family.</text>
</comment>
<dbReference type="SMART" id="SM00426">
    <property type="entry name" value="TEA"/>
    <property type="match status" value="1"/>
</dbReference>
<evidence type="ECO:0000256" key="4">
    <source>
        <dbReference type="ARBA" id="ARBA00023163"/>
    </source>
</evidence>
<dbReference type="PANTHER" id="PTHR11834">
    <property type="entry name" value="TRANSCRIPTIONAL ENHANCER FACTOR TEF RELATED"/>
    <property type="match status" value="1"/>
</dbReference>
<reference evidence="9" key="2">
    <citation type="submission" date="2023-05" db="EMBL/GenBank/DDBJ databases">
        <authorList>
            <consortium name="Lawrence Berkeley National Laboratory"/>
            <person name="Steindorff A."/>
            <person name="Hensen N."/>
            <person name="Bonometti L."/>
            <person name="Westerberg I."/>
            <person name="Brannstrom I.O."/>
            <person name="Guillou S."/>
            <person name="Cros-Aarteil S."/>
            <person name="Calhoun S."/>
            <person name="Haridas S."/>
            <person name="Kuo A."/>
            <person name="Mondo S."/>
            <person name="Pangilinan J."/>
            <person name="Riley R."/>
            <person name="Labutti K."/>
            <person name="Andreopoulos B."/>
            <person name="Lipzen A."/>
            <person name="Chen C."/>
            <person name="Yanf M."/>
            <person name="Daum C."/>
            <person name="Ng V."/>
            <person name="Clum A."/>
            <person name="Ohm R."/>
            <person name="Martin F."/>
            <person name="Silar P."/>
            <person name="Natvig D."/>
            <person name="Lalanne C."/>
            <person name="Gautier V."/>
            <person name="Ament-Velasquez S.L."/>
            <person name="Kruys A."/>
            <person name="Hutchinson M.I."/>
            <person name="Powell A.J."/>
            <person name="Barry K."/>
            <person name="Miller A.N."/>
            <person name="Grigoriev I.V."/>
            <person name="Debuchy R."/>
            <person name="Gladieux P."/>
            <person name="Thoren M.H."/>
            <person name="Johannesson H."/>
        </authorList>
    </citation>
    <scope>NUCLEOTIDE SEQUENCE</scope>
    <source>
        <strain evidence="9">PSN293</strain>
    </source>
</reference>
<evidence type="ECO:0000256" key="5">
    <source>
        <dbReference type="ARBA" id="ARBA00023242"/>
    </source>
</evidence>
<dbReference type="PROSITE" id="PS51088">
    <property type="entry name" value="TEA_2"/>
    <property type="match status" value="1"/>
</dbReference>
<keyword evidence="3" id="KW-0805">Transcription regulation</keyword>
<evidence type="ECO:0000313" key="9">
    <source>
        <dbReference type="EMBL" id="KAK4217606.1"/>
    </source>
</evidence>
<dbReference type="GO" id="GO:0000978">
    <property type="term" value="F:RNA polymerase II cis-regulatory region sequence-specific DNA binding"/>
    <property type="evidence" value="ECO:0007669"/>
    <property type="project" value="TreeGrafter"/>
</dbReference>
<keyword evidence="5" id="KW-0539">Nucleus</keyword>
<dbReference type="AlphaFoldDB" id="A0AAN6YGG5"/>
<accession>A0AAN6YGG5</accession>